<proteinExistence type="predicted"/>
<dbReference type="EMBL" id="SULG01000001">
    <property type="protein sequence ID" value="TLD43677.1"/>
    <property type="molecule type" value="Genomic_DNA"/>
</dbReference>
<dbReference type="AlphaFoldDB" id="A0A533QFV5"/>
<dbReference type="Pfam" id="PF00657">
    <property type="entry name" value="Lipase_GDSL"/>
    <property type="match status" value="1"/>
</dbReference>
<accession>A0A533QFV5</accession>
<feature type="domain" description="LamG-like jellyroll fold" evidence="3">
    <location>
        <begin position="300"/>
        <end position="447"/>
    </location>
</feature>
<dbReference type="Pfam" id="PF18998">
    <property type="entry name" value="Flg_new_2"/>
    <property type="match status" value="1"/>
</dbReference>
<evidence type="ECO:0000259" key="3">
    <source>
        <dbReference type="SMART" id="SM00560"/>
    </source>
</evidence>
<evidence type="ECO:0000313" key="5">
    <source>
        <dbReference type="Proteomes" id="UP000319783"/>
    </source>
</evidence>
<dbReference type="Pfam" id="PF13385">
    <property type="entry name" value="Laminin_G_3"/>
    <property type="match status" value="2"/>
</dbReference>
<reference evidence="4 5" key="1">
    <citation type="submission" date="2019-04" db="EMBL/GenBank/DDBJ databases">
        <title>Genome of a novel bacterium Candidatus Jettenia ecosi reconstructed from metagenome of an anammox bioreactor.</title>
        <authorList>
            <person name="Mardanov A.V."/>
            <person name="Beletsky A.V."/>
            <person name="Ravin N.V."/>
            <person name="Botchkova E.A."/>
            <person name="Litti Y.V."/>
            <person name="Nozhevnikova A.N."/>
        </authorList>
    </citation>
    <scope>NUCLEOTIDE SEQUENCE [LARGE SCALE GENOMIC DNA]</scope>
    <source>
        <strain evidence="4">J2</strain>
    </source>
</reference>
<dbReference type="SUPFAM" id="SSF49899">
    <property type="entry name" value="Concanavalin A-like lectins/glucanases"/>
    <property type="match status" value="2"/>
</dbReference>
<dbReference type="SMART" id="SM00560">
    <property type="entry name" value="LamGL"/>
    <property type="match status" value="2"/>
</dbReference>
<dbReference type="InterPro" id="IPR036514">
    <property type="entry name" value="SGNH_hydro_sf"/>
</dbReference>
<organism evidence="4 5">
    <name type="scientific">Candidatus Jettenia ecosi</name>
    <dbReference type="NCBI Taxonomy" id="2494326"/>
    <lineage>
        <taxon>Bacteria</taxon>
        <taxon>Pseudomonadati</taxon>
        <taxon>Planctomycetota</taxon>
        <taxon>Candidatus Brocadiia</taxon>
        <taxon>Candidatus Brocadiales</taxon>
        <taxon>Candidatus Brocadiaceae</taxon>
        <taxon>Candidatus Jettenia</taxon>
    </lineage>
</organism>
<dbReference type="InterPro" id="IPR044060">
    <property type="entry name" value="Bacterial_rp_domain"/>
</dbReference>
<evidence type="ECO:0000313" key="4">
    <source>
        <dbReference type="EMBL" id="TLD43677.1"/>
    </source>
</evidence>
<dbReference type="Proteomes" id="UP000319783">
    <property type="component" value="Unassembled WGS sequence"/>
</dbReference>
<dbReference type="Gene3D" id="2.60.120.200">
    <property type="match status" value="2"/>
</dbReference>
<dbReference type="Gene3D" id="3.40.50.1110">
    <property type="entry name" value="SGNH hydrolase"/>
    <property type="match status" value="1"/>
</dbReference>
<dbReference type="InterPro" id="IPR001087">
    <property type="entry name" value="GDSL"/>
</dbReference>
<dbReference type="InterPro" id="IPR051532">
    <property type="entry name" value="Ester_Hydrolysis_Enzymes"/>
</dbReference>
<keyword evidence="1" id="KW-0732">Signal</keyword>
<gene>
    <name evidence="4" type="ORF">JETT_0108</name>
</gene>
<keyword evidence="2" id="KW-1015">Disulfide bond</keyword>
<evidence type="ECO:0000256" key="2">
    <source>
        <dbReference type="ARBA" id="ARBA00023157"/>
    </source>
</evidence>
<dbReference type="InterPro" id="IPR006558">
    <property type="entry name" value="LamG-like"/>
</dbReference>
<name>A0A533QFV5_9BACT</name>
<dbReference type="PANTHER" id="PTHR30383">
    <property type="entry name" value="THIOESTERASE 1/PROTEASE 1/LYSOPHOSPHOLIPASE L1"/>
    <property type="match status" value="1"/>
</dbReference>
<dbReference type="PANTHER" id="PTHR30383:SF5">
    <property type="entry name" value="SGNH HYDROLASE-TYPE ESTERASE DOMAIN-CONTAINING PROTEIN"/>
    <property type="match status" value="1"/>
</dbReference>
<dbReference type="GO" id="GO:0004622">
    <property type="term" value="F:phosphatidylcholine lysophospholipase activity"/>
    <property type="evidence" value="ECO:0007669"/>
    <property type="project" value="TreeGrafter"/>
</dbReference>
<comment type="caution">
    <text evidence="4">The sequence shown here is derived from an EMBL/GenBank/DDBJ whole genome shotgun (WGS) entry which is preliminary data.</text>
</comment>
<feature type="domain" description="LamG-like jellyroll fold" evidence="3">
    <location>
        <begin position="591"/>
        <end position="741"/>
    </location>
</feature>
<dbReference type="SUPFAM" id="SSF52266">
    <property type="entry name" value="SGNH hydrolase"/>
    <property type="match status" value="1"/>
</dbReference>
<sequence length="750" mass="82646">MKKTIVAFTIITYIIFLYITIIKAASASTKIMPLGDSITQGFVKNIPEDYRVGYRQKLYLDLKDAGYDVDFVGSLSHGILANPGFDYNHEGHGGWSDNEIAGQIYTWLVANPADIILLHIGTNDFNTSPDDVALILDEIDKYSKDIIVVLALIINNKTYNPLITQFNNNIRAMAEARIAHCDKIIIVDMENALNYQNDMDDNLHPNSNGYIKMADVWFPAVEQILTDSYQPPPCTPPVSGPALQAYYAFNNGSGTVAIDSSTYKRNGAVNGAVWIAGRSGNGLSFDGVDDYVLIPRMNNDEMSISAWFYKNANDTTNADAIFGGSRWVGVKEGFDVRFHRYSPNTLEFILFTRDRNGVITGKTAKYKFNNSVGNWYHVAGTYKKTTGEQKLYIDGKLVNTQTHPAGNTVMPLAYYSDMRIGYSRSNNGYFNGIIDEVRLYNRALSTIEVENLYKGVTPGLSLTITTVGSGSVSTDPNPPYTSGQIVTLAAKADQGWIFNHWSGDLSGSNNPTTLTMTSNKAVTATFVTGTSSDLKALYTLNEGTGITATDSSGNGMHGAINGAIWTTGKTGGGLSFDGIDDSVSVPRMNYDEISISAWFYKNTNDTTYADALFGGYKWNSDAQLQQGFDLRFYKSDPDTLQFIVITKDVGGIRSIKTTQKNLTNSVGSWFHVVGAYNKTTGEQKLYVNGLLAHTRTHPAGNTIVPLTSYPDMRIGYSRVNNGYFQGIIDDIRLYDRALTDTEVQELYTSY</sequence>
<dbReference type="InterPro" id="IPR013320">
    <property type="entry name" value="ConA-like_dom_sf"/>
</dbReference>
<protein>
    <recommendedName>
        <fullName evidence="3">LamG-like jellyroll fold domain-containing protein</fullName>
    </recommendedName>
</protein>
<dbReference type="CDD" id="cd01833">
    <property type="entry name" value="XynB_like"/>
    <property type="match status" value="1"/>
</dbReference>
<evidence type="ECO:0000256" key="1">
    <source>
        <dbReference type="ARBA" id="ARBA00022729"/>
    </source>
</evidence>